<dbReference type="InterPro" id="IPR013149">
    <property type="entry name" value="ADH-like_C"/>
</dbReference>
<dbReference type="Pfam" id="PF16884">
    <property type="entry name" value="ADH_N_2"/>
    <property type="match status" value="1"/>
</dbReference>
<dbReference type="SUPFAM" id="SSF50129">
    <property type="entry name" value="GroES-like"/>
    <property type="match status" value="1"/>
</dbReference>
<organism evidence="3 4">
    <name type="scientific">Ziziphus jujuba</name>
    <name type="common">Chinese jujube</name>
    <name type="synonym">Ziziphus sativa</name>
    <dbReference type="NCBI Taxonomy" id="326968"/>
    <lineage>
        <taxon>Eukaryota</taxon>
        <taxon>Viridiplantae</taxon>
        <taxon>Streptophyta</taxon>
        <taxon>Embryophyta</taxon>
        <taxon>Tracheophyta</taxon>
        <taxon>Spermatophyta</taxon>
        <taxon>Magnoliopsida</taxon>
        <taxon>eudicotyledons</taxon>
        <taxon>Gunneridae</taxon>
        <taxon>Pentapetalae</taxon>
        <taxon>rosids</taxon>
        <taxon>fabids</taxon>
        <taxon>Rosales</taxon>
        <taxon>Rhamnaceae</taxon>
        <taxon>Paliureae</taxon>
        <taxon>Ziziphus</taxon>
    </lineage>
</organism>
<dbReference type="SMART" id="SM00829">
    <property type="entry name" value="PKS_ER"/>
    <property type="match status" value="1"/>
</dbReference>
<dbReference type="InterPro" id="IPR020843">
    <property type="entry name" value="ER"/>
</dbReference>
<dbReference type="RefSeq" id="XP_060671188.1">
    <property type="nucleotide sequence ID" value="XM_060815205.1"/>
</dbReference>
<evidence type="ECO:0000313" key="4">
    <source>
        <dbReference type="RefSeq" id="XP_060671188.1"/>
    </source>
</evidence>
<keyword evidence="3" id="KW-1185">Reference proteome</keyword>
<dbReference type="InterPro" id="IPR011032">
    <property type="entry name" value="GroES-like_sf"/>
</dbReference>
<accession>A0ABM4A384</accession>
<evidence type="ECO:0000313" key="3">
    <source>
        <dbReference type="Proteomes" id="UP001652623"/>
    </source>
</evidence>
<keyword evidence="1" id="KW-0560">Oxidoreductase</keyword>
<dbReference type="PANTHER" id="PTHR43205">
    <property type="entry name" value="PROSTAGLANDIN REDUCTASE"/>
    <property type="match status" value="1"/>
</dbReference>
<dbReference type="InterPro" id="IPR036291">
    <property type="entry name" value="NAD(P)-bd_dom_sf"/>
</dbReference>
<reference evidence="4" key="2">
    <citation type="submission" date="2025-08" db="UniProtKB">
        <authorList>
            <consortium name="RefSeq"/>
        </authorList>
    </citation>
    <scope>IDENTIFICATION</scope>
    <source>
        <tissue evidence="4">Seedling</tissue>
    </source>
</reference>
<dbReference type="Pfam" id="PF00107">
    <property type="entry name" value="ADH_zinc_N"/>
    <property type="match status" value="1"/>
</dbReference>
<feature type="domain" description="Enoyl reductase (ER)" evidence="2">
    <location>
        <begin position="91"/>
        <end position="414"/>
    </location>
</feature>
<dbReference type="GeneID" id="107407169"/>
<dbReference type="InterPro" id="IPR045010">
    <property type="entry name" value="MDR_fam"/>
</dbReference>
<dbReference type="SUPFAM" id="SSF51735">
    <property type="entry name" value="NAD(P)-binding Rossmann-fold domains"/>
    <property type="match status" value="1"/>
</dbReference>
<dbReference type="Gene3D" id="3.90.180.10">
    <property type="entry name" value="Medium-chain alcohol dehydrogenases, catalytic domain"/>
    <property type="match status" value="1"/>
</dbReference>
<dbReference type="Gene3D" id="3.40.50.720">
    <property type="entry name" value="NAD(P)-binding Rossmann-like Domain"/>
    <property type="match status" value="1"/>
</dbReference>
<evidence type="ECO:0000256" key="1">
    <source>
        <dbReference type="ARBA" id="ARBA00023002"/>
    </source>
</evidence>
<dbReference type="CDD" id="cd08295">
    <property type="entry name" value="double_bond_reductase_like"/>
    <property type="match status" value="1"/>
</dbReference>
<reference evidence="3" key="1">
    <citation type="submission" date="2025-05" db="UniProtKB">
        <authorList>
            <consortium name="RefSeq"/>
        </authorList>
    </citation>
    <scope>NUCLEOTIDE SEQUENCE [LARGE SCALE GENOMIC DNA]</scope>
</reference>
<proteinExistence type="predicted"/>
<protein>
    <submittedName>
        <fullName evidence="4">2-alkenal reductase (NADP(+)-dependent)</fullName>
    </submittedName>
</protein>
<name>A0ABM4A384_ZIZJJ</name>
<evidence type="ECO:0000259" key="2">
    <source>
        <dbReference type="SMART" id="SM00829"/>
    </source>
</evidence>
<dbReference type="InterPro" id="IPR041694">
    <property type="entry name" value="ADH_N_2"/>
</dbReference>
<gene>
    <name evidence="4" type="primary">LOC107407169</name>
</gene>
<sequence>MTLLHIIYILYKAPFIFHRNKVSSYGTICMCMYAMVVYKDERLFKHILCIIIVFAITVNHLRDESKEKESMAEVRNKQVILKNHVVDRFPKEDDMHVTSEATIKLKLPHGHTGVLVKNLYLSCDPVQRLLMHNKQLILQYPNYTPASPLSGYGVSKVLESGHPELKEGDLVWGFTRWEEYSLIDRPESLIKIRHTDVPLSYYAGILGMAGLSAYVGFYEICNPKKGEKVFISAASGAVGQLVGQFAKLLGCYVVGSAGSKEKVDLLKEKLGFDEAFNYKEEGDELEATLKRYFPQGIDIYFDNVGGKTLDAVLVNMRDHGRIAACGMISQYNVGVEESEGVQNLMQVVLKRITLKGFNVNDYIHLYEDYLDYVLPYIRQGKIVYMQDIAQGHLDAAPSLLIGLFSGRNLGKQLLLWFSDHFREEI</sequence>
<dbReference type="PANTHER" id="PTHR43205:SF81">
    <property type="entry name" value="ALCOHOL DEHYDROGENASE-LIKE C-TERMINAL DOMAIN-CONTAINING PROTEIN"/>
    <property type="match status" value="1"/>
</dbReference>
<dbReference type="Proteomes" id="UP001652623">
    <property type="component" value="Chromosome 1"/>
</dbReference>